<comment type="function">
    <text evidence="7">Ligates lysine onto the cytidine present at position 34 of the AUA codon-specific tRNA(Ile) that contains the anticodon CAU, in an ATP-dependent manner. Cytidine is converted to lysidine, thus changing the amino acid specificity of the tRNA from methionine to isoleucine.</text>
</comment>
<comment type="subcellular location">
    <subcellularLocation>
        <location evidence="7">Cytoplasm</location>
    </subcellularLocation>
</comment>
<evidence type="ECO:0000256" key="2">
    <source>
        <dbReference type="ARBA" id="ARBA00022598"/>
    </source>
</evidence>
<dbReference type="InterPro" id="IPR011063">
    <property type="entry name" value="TilS/TtcA_N"/>
</dbReference>
<feature type="domain" description="tRNA(Ile)-lysidine/2-thiocytidine synthase N-terminal" evidence="8">
    <location>
        <begin position="28"/>
        <end position="201"/>
    </location>
</feature>
<keyword evidence="1 7" id="KW-0963">Cytoplasm</keyword>
<organism evidence="10 11">
    <name type="scientific">Microlunatus sagamiharensis</name>
    <dbReference type="NCBI Taxonomy" id="546874"/>
    <lineage>
        <taxon>Bacteria</taxon>
        <taxon>Bacillati</taxon>
        <taxon>Actinomycetota</taxon>
        <taxon>Actinomycetes</taxon>
        <taxon>Propionibacteriales</taxon>
        <taxon>Propionibacteriaceae</taxon>
        <taxon>Microlunatus</taxon>
    </lineage>
</organism>
<feature type="binding site" evidence="7">
    <location>
        <begin position="33"/>
        <end position="38"/>
    </location>
    <ligand>
        <name>ATP</name>
        <dbReference type="ChEBI" id="CHEBI:30616"/>
    </ligand>
</feature>
<evidence type="ECO:0000259" key="9">
    <source>
        <dbReference type="Pfam" id="PF09179"/>
    </source>
</evidence>
<keyword evidence="3 7" id="KW-0819">tRNA processing</keyword>
<dbReference type="InterPro" id="IPR014729">
    <property type="entry name" value="Rossmann-like_a/b/a_fold"/>
</dbReference>
<dbReference type="GO" id="GO:0005737">
    <property type="term" value="C:cytoplasm"/>
    <property type="evidence" value="ECO:0007669"/>
    <property type="project" value="UniProtKB-SubCell"/>
</dbReference>
<dbReference type="NCBIfam" id="TIGR02432">
    <property type="entry name" value="lysidine_TilS_N"/>
    <property type="match status" value="1"/>
</dbReference>
<dbReference type="EC" id="6.3.4.19" evidence="7"/>
<dbReference type="GO" id="GO:0006400">
    <property type="term" value="P:tRNA modification"/>
    <property type="evidence" value="ECO:0007669"/>
    <property type="project" value="UniProtKB-UniRule"/>
</dbReference>
<gene>
    <name evidence="7" type="primary">tilS</name>
    <name evidence="10" type="ORF">SAMN04488544_3988</name>
</gene>
<evidence type="ECO:0000256" key="6">
    <source>
        <dbReference type="ARBA" id="ARBA00048539"/>
    </source>
</evidence>
<feature type="domain" description="tRNA(Ile)-lysidine synthase substrate-binding" evidence="9">
    <location>
        <begin position="251"/>
        <end position="313"/>
    </location>
</feature>
<keyword evidence="5 7" id="KW-0067">ATP-binding</keyword>
<reference evidence="11" key="1">
    <citation type="submission" date="2016-10" db="EMBL/GenBank/DDBJ databases">
        <authorList>
            <person name="Varghese N."/>
            <person name="Submissions S."/>
        </authorList>
    </citation>
    <scope>NUCLEOTIDE SEQUENCE [LARGE SCALE GENOMIC DNA]</scope>
    <source>
        <strain evidence="11">DSM 21743</strain>
    </source>
</reference>
<evidence type="ECO:0000256" key="5">
    <source>
        <dbReference type="ARBA" id="ARBA00022840"/>
    </source>
</evidence>
<dbReference type="Proteomes" id="UP000198825">
    <property type="component" value="Chromosome I"/>
</dbReference>
<name>A0A1H2NI63_9ACTN</name>
<dbReference type="InterPro" id="IPR012094">
    <property type="entry name" value="tRNA_Ile_lys_synt"/>
</dbReference>
<dbReference type="Pfam" id="PF09179">
    <property type="entry name" value="TilS"/>
    <property type="match status" value="1"/>
</dbReference>
<dbReference type="OrthoDB" id="5244702at2"/>
<dbReference type="SUPFAM" id="SSF52402">
    <property type="entry name" value="Adenine nucleotide alpha hydrolases-like"/>
    <property type="match status" value="1"/>
</dbReference>
<dbReference type="AlphaFoldDB" id="A0A1H2NI63"/>
<dbReference type="GO" id="GO:0005524">
    <property type="term" value="F:ATP binding"/>
    <property type="evidence" value="ECO:0007669"/>
    <property type="project" value="UniProtKB-UniRule"/>
</dbReference>
<dbReference type="RefSeq" id="WP_091078604.1">
    <property type="nucleotide sequence ID" value="NZ_LT629799.1"/>
</dbReference>
<proteinExistence type="inferred from homology"/>
<evidence type="ECO:0000256" key="1">
    <source>
        <dbReference type="ARBA" id="ARBA00022490"/>
    </source>
</evidence>
<dbReference type="InterPro" id="IPR015262">
    <property type="entry name" value="tRNA_Ile_lys_synt_subst-bd"/>
</dbReference>
<dbReference type="HAMAP" id="MF_01161">
    <property type="entry name" value="tRNA_Ile_lys_synt"/>
    <property type="match status" value="1"/>
</dbReference>
<evidence type="ECO:0000256" key="4">
    <source>
        <dbReference type="ARBA" id="ARBA00022741"/>
    </source>
</evidence>
<evidence type="ECO:0000256" key="7">
    <source>
        <dbReference type="HAMAP-Rule" id="MF_01161"/>
    </source>
</evidence>
<dbReference type="EMBL" id="LT629799">
    <property type="protein sequence ID" value="SDV04506.1"/>
    <property type="molecule type" value="Genomic_DNA"/>
</dbReference>
<evidence type="ECO:0000313" key="11">
    <source>
        <dbReference type="Proteomes" id="UP000198825"/>
    </source>
</evidence>
<keyword evidence="2 7" id="KW-0436">Ligase</keyword>
<dbReference type="PANTHER" id="PTHR43033">
    <property type="entry name" value="TRNA(ILE)-LYSIDINE SYNTHASE-RELATED"/>
    <property type="match status" value="1"/>
</dbReference>
<comment type="domain">
    <text evidence="7">The N-terminal region contains the highly conserved SGGXDS motif, predicted to be a P-loop motif involved in ATP binding.</text>
</comment>
<dbReference type="Gene3D" id="1.20.59.20">
    <property type="match status" value="1"/>
</dbReference>
<dbReference type="InterPro" id="IPR012795">
    <property type="entry name" value="tRNA_Ile_lys_synt_N"/>
</dbReference>
<evidence type="ECO:0000259" key="8">
    <source>
        <dbReference type="Pfam" id="PF01171"/>
    </source>
</evidence>
<dbReference type="Pfam" id="PF01171">
    <property type="entry name" value="ATP_bind_3"/>
    <property type="match status" value="1"/>
</dbReference>
<dbReference type="PANTHER" id="PTHR43033:SF1">
    <property type="entry name" value="TRNA(ILE)-LYSIDINE SYNTHASE-RELATED"/>
    <property type="match status" value="1"/>
</dbReference>
<dbReference type="CDD" id="cd01992">
    <property type="entry name" value="TilS_N"/>
    <property type="match status" value="1"/>
</dbReference>
<evidence type="ECO:0000313" key="10">
    <source>
        <dbReference type="EMBL" id="SDV04506.1"/>
    </source>
</evidence>
<protein>
    <recommendedName>
        <fullName evidence="7">tRNA(Ile)-lysidine synthase</fullName>
        <ecNumber evidence="7">6.3.4.19</ecNumber>
    </recommendedName>
    <alternativeName>
        <fullName evidence="7">tRNA(Ile)-2-lysyl-cytidine synthase</fullName>
    </alternativeName>
    <alternativeName>
        <fullName evidence="7">tRNA(Ile)-lysidine synthetase</fullName>
    </alternativeName>
</protein>
<dbReference type="Gene3D" id="3.40.50.620">
    <property type="entry name" value="HUPs"/>
    <property type="match status" value="1"/>
</dbReference>
<keyword evidence="11" id="KW-1185">Reference proteome</keyword>
<comment type="similarity">
    <text evidence="7">Belongs to the tRNA(Ile)-lysidine synthase family.</text>
</comment>
<dbReference type="GO" id="GO:0032267">
    <property type="term" value="F:tRNA(Ile)-lysidine synthase activity"/>
    <property type="evidence" value="ECO:0007669"/>
    <property type="project" value="UniProtKB-EC"/>
</dbReference>
<dbReference type="SUPFAM" id="SSF82829">
    <property type="entry name" value="MesJ substrate recognition domain-like"/>
    <property type="match status" value="1"/>
</dbReference>
<comment type="catalytic activity">
    <reaction evidence="6 7">
        <text>cytidine(34) in tRNA(Ile2) + L-lysine + ATP = lysidine(34) in tRNA(Ile2) + AMP + diphosphate + H(+)</text>
        <dbReference type="Rhea" id="RHEA:43744"/>
        <dbReference type="Rhea" id="RHEA-COMP:10625"/>
        <dbReference type="Rhea" id="RHEA-COMP:10670"/>
        <dbReference type="ChEBI" id="CHEBI:15378"/>
        <dbReference type="ChEBI" id="CHEBI:30616"/>
        <dbReference type="ChEBI" id="CHEBI:32551"/>
        <dbReference type="ChEBI" id="CHEBI:33019"/>
        <dbReference type="ChEBI" id="CHEBI:82748"/>
        <dbReference type="ChEBI" id="CHEBI:83665"/>
        <dbReference type="ChEBI" id="CHEBI:456215"/>
        <dbReference type="EC" id="6.3.4.19"/>
    </reaction>
</comment>
<evidence type="ECO:0000256" key="3">
    <source>
        <dbReference type="ARBA" id="ARBA00022694"/>
    </source>
</evidence>
<dbReference type="STRING" id="546874.SAMN04488544_3988"/>
<sequence>MARRALGPATLAVAQAAEAALGPEDRSLLVACSGGADSLALAAGTAHVARRSGRAYAAVVVDHGLQDGSAEVAQAAAEVLEGLGLAVSVVAVDVTDAGSGPEAAAREARYAALRREATARDATLLLGHTRDDQAESVLLGLARGSGARSLSGMAVRADGLVRPLLGLPRATTEACCAELGLTPWSDPHNADPAYARVRARSRVLPVLEAELGPGVAEALARSADLLRSDADLLDALAMTAGQDVATGESALDCVRLAALPDALRSRVLLAWLRELGAHDLTARHVAAVDALVTAWRGQGTVDLPGVRVVRADGLLRGPT</sequence>
<keyword evidence="4 7" id="KW-0547">Nucleotide-binding</keyword>
<accession>A0A1H2NI63</accession>